<sequence length="585" mass="60165">MNRTSLIIAISLALQATDGFGYSYQAQTGALSYTFFNLSPNQWTLTPYGGGVNPQGQPGSFAVTQGWGNVDGSVGVFNPVNISGGSCSNPSTQVQGNTIWYNETPGPIAAPSGAITLSAGTSISKPVVKYSNQTSPTYNAPAIADSWVLSGNGNNIVMANMASAPNMFISNWPSTTSDYPYCASQTSLYYNANINPPQPNSLINGSWSNPLGAGFVPQTMNLNVSNTSPGYVATGGLWLGVNNPNPGNLALNSLNLSMYPINLSNYVKSPVVNNGISQTAAPIYGGHFTLAVGDPFLVSSYAAKILWYIVTNNGYAFSNSSLSTTDLSTLTNLVAPPSGNAVFASGSYSAKYAQWLLASPGLAQSAISTMNTAASKPITHESVWGKITNAVLQLATNVAIASIGLTAGPEADIGLEAILDANEGSLETLKGEAGPSVTDAITAYFTTTTSLQAPVTQTAPPVINSTYSSSNLLGMLLANSFVQAEINNAEGLGNQSGFALWSNDSINVDNLCQTSSVNVTANLISGPCYTTNSGGTMTNTTVATGSQSASTQSYAVSVHSPPLFLGSAAILAAISAGETPTLPGG</sequence>
<proteinExistence type="predicted"/>
<evidence type="ECO:0000313" key="2">
    <source>
        <dbReference type="Proteomes" id="UP000249396"/>
    </source>
</evidence>
<reference evidence="1 2" key="1">
    <citation type="journal article" date="2018" name="Aquat. Microb. Ecol.">
        <title>Gammaproteobacterial methanotrophs dominate.</title>
        <authorList>
            <person name="Rissanen A.J."/>
            <person name="Saarenheimo J."/>
            <person name="Tiirola M."/>
            <person name="Peura S."/>
            <person name="Aalto S.L."/>
            <person name="Karvinen A."/>
            <person name="Nykanen H."/>
        </authorList>
    </citation>
    <scope>NUCLEOTIDE SEQUENCE [LARGE SCALE GENOMIC DNA]</scope>
    <source>
        <strain evidence="1">AMbin10</strain>
    </source>
</reference>
<evidence type="ECO:0000313" key="1">
    <source>
        <dbReference type="EMBL" id="PZN75842.1"/>
    </source>
</evidence>
<dbReference type="AlphaFoldDB" id="A0A2W4QVJ0"/>
<name>A0A2W4QVJ0_9GAMM</name>
<dbReference type="Proteomes" id="UP000249396">
    <property type="component" value="Unassembled WGS sequence"/>
</dbReference>
<organism evidence="1 2">
    <name type="scientific">Candidatus Methylumidiphilus alinenensis</name>
    <dbReference type="NCBI Taxonomy" id="2202197"/>
    <lineage>
        <taxon>Bacteria</taxon>
        <taxon>Pseudomonadati</taxon>
        <taxon>Pseudomonadota</taxon>
        <taxon>Gammaproteobacteria</taxon>
        <taxon>Methylococcales</taxon>
        <taxon>Candidatus Methylumidiphilus</taxon>
    </lineage>
</organism>
<protein>
    <submittedName>
        <fullName evidence="1">Uncharacterized protein</fullName>
    </submittedName>
</protein>
<comment type="caution">
    <text evidence="1">The sequence shown here is derived from an EMBL/GenBank/DDBJ whole genome shotgun (WGS) entry which is preliminary data.</text>
</comment>
<gene>
    <name evidence="1" type="ORF">DM484_17845</name>
</gene>
<accession>A0A2W4QVJ0</accession>
<dbReference type="EMBL" id="QJPH01000374">
    <property type="protein sequence ID" value="PZN75842.1"/>
    <property type="molecule type" value="Genomic_DNA"/>
</dbReference>